<reference evidence="2" key="1">
    <citation type="journal article" date="2014" name="Int. J. Syst. Evol. Microbiol.">
        <title>Complete genome sequence of Corynebacterium casei LMG S-19264T (=DSM 44701T), isolated from a smear-ripened cheese.</title>
        <authorList>
            <consortium name="US DOE Joint Genome Institute (JGI-PGF)"/>
            <person name="Walter F."/>
            <person name="Albersmeier A."/>
            <person name="Kalinowski J."/>
            <person name="Ruckert C."/>
        </authorList>
    </citation>
    <scope>NUCLEOTIDE SEQUENCE</scope>
    <source>
        <strain evidence="2">CGMCC 1.12921</strain>
    </source>
</reference>
<evidence type="ECO:0000313" key="2">
    <source>
        <dbReference type="EMBL" id="GGD02720.1"/>
    </source>
</evidence>
<gene>
    <name evidence="2" type="ORF">GCM10011342_09620</name>
</gene>
<accession>A0A8J2V2G4</accession>
<dbReference type="AlphaFoldDB" id="A0A8J2V2G4"/>
<organism evidence="2 3">
    <name type="scientific">Aquisalinus flavus</name>
    <dbReference type="NCBI Taxonomy" id="1526572"/>
    <lineage>
        <taxon>Bacteria</taxon>
        <taxon>Pseudomonadati</taxon>
        <taxon>Pseudomonadota</taxon>
        <taxon>Alphaproteobacteria</taxon>
        <taxon>Parvularculales</taxon>
        <taxon>Parvularculaceae</taxon>
        <taxon>Aquisalinus</taxon>
    </lineage>
</organism>
<proteinExistence type="predicted"/>
<keyword evidence="3" id="KW-1185">Reference proteome</keyword>
<name>A0A8J2V2G4_9PROT</name>
<protein>
    <recommendedName>
        <fullName evidence="4">Lipoprotein</fullName>
    </recommendedName>
</protein>
<sequence length="192" mass="20924">MVAFVRNGCLAGLLVTAMAGCVGITPVTGPLDVDGAYRITLGETWSAYPRDTRTKLRNLTIDGDALNSLTFAASLEDGHTLIKTYDRERLLPVYRSDMSQTEVVEFIRDSLSVGGMADATITSLRPEPFGPLEGVRFDVTGATQRGLNMSGTGKAAIEDGKLHLIIYTAPTEYYFELHEYEVNEILGSIELL</sequence>
<feature type="chain" id="PRO_5035159163" description="Lipoprotein" evidence="1">
    <location>
        <begin position="20"/>
        <end position="192"/>
    </location>
</feature>
<evidence type="ECO:0000313" key="3">
    <source>
        <dbReference type="Proteomes" id="UP000613582"/>
    </source>
</evidence>
<dbReference type="EMBL" id="BMGH01000001">
    <property type="protein sequence ID" value="GGD02720.1"/>
    <property type="molecule type" value="Genomic_DNA"/>
</dbReference>
<dbReference type="Proteomes" id="UP000613582">
    <property type="component" value="Unassembled WGS sequence"/>
</dbReference>
<evidence type="ECO:0008006" key="4">
    <source>
        <dbReference type="Google" id="ProtNLM"/>
    </source>
</evidence>
<reference evidence="2" key="2">
    <citation type="submission" date="2020-09" db="EMBL/GenBank/DDBJ databases">
        <authorList>
            <person name="Sun Q."/>
            <person name="Zhou Y."/>
        </authorList>
    </citation>
    <scope>NUCLEOTIDE SEQUENCE</scope>
    <source>
        <strain evidence="2">CGMCC 1.12921</strain>
    </source>
</reference>
<comment type="caution">
    <text evidence="2">The sequence shown here is derived from an EMBL/GenBank/DDBJ whole genome shotgun (WGS) entry which is preliminary data.</text>
</comment>
<feature type="signal peptide" evidence="1">
    <location>
        <begin position="1"/>
        <end position="19"/>
    </location>
</feature>
<keyword evidence="1" id="KW-0732">Signal</keyword>
<evidence type="ECO:0000256" key="1">
    <source>
        <dbReference type="SAM" id="SignalP"/>
    </source>
</evidence>
<dbReference type="PROSITE" id="PS51257">
    <property type="entry name" value="PROKAR_LIPOPROTEIN"/>
    <property type="match status" value="1"/>
</dbReference>